<gene>
    <name evidence="1" type="ORF">CGXH109_LOCUS405</name>
</gene>
<dbReference type="SUPFAM" id="SSF53448">
    <property type="entry name" value="Nucleotide-diphospho-sugar transferases"/>
    <property type="match status" value="1"/>
</dbReference>
<organism evidence="1 2">
    <name type="scientific">Colletotrichum noveboracense</name>
    <dbReference type="NCBI Taxonomy" id="2664923"/>
    <lineage>
        <taxon>Eukaryota</taxon>
        <taxon>Fungi</taxon>
        <taxon>Dikarya</taxon>
        <taxon>Ascomycota</taxon>
        <taxon>Pezizomycotina</taxon>
        <taxon>Sordariomycetes</taxon>
        <taxon>Hypocreomycetidae</taxon>
        <taxon>Glomerellales</taxon>
        <taxon>Glomerellaceae</taxon>
        <taxon>Colletotrichum</taxon>
        <taxon>Colletotrichum gloeosporioides species complex</taxon>
    </lineage>
</organism>
<reference evidence="1" key="1">
    <citation type="submission" date="2022-08" db="EMBL/GenBank/DDBJ databases">
        <authorList>
            <person name="Giroux E."/>
            <person name="Giroux E."/>
        </authorList>
    </citation>
    <scope>NUCLEOTIDE SEQUENCE</scope>
    <source>
        <strain evidence="1">H1091258</strain>
    </source>
</reference>
<dbReference type="InterPro" id="IPR029044">
    <property type="entry name" value="Nucleotide-diphossugar_trans"/>
</dbReference>
<name>A0A9W4RI01_9PEZI</name>
<dbReference type="InterPro" id="IPR008441">
    <property type="entry name" value="AfumC-like_glycosyl_Trfase"/>
</dbReference>
<proteinExistence type="predicted"/>
<comment type="caution">
    <text evidence="1">The sequence shown here is derived from an EMBL/GenBank/DDBJ whole genome shotgun (WGS) entry which is preliminary data.</text>
</comment>
<accession>A0A9W4RI01</accession>
<dbReference type="EMBL" id="CAMGZC010000002">
    <property type="protein sequence ID" value="CAI0641059.1"/>
    <property type="molecule type" value="Genomic_DNA"/>
</dbReference>
<evidence type="ECO:0000313" key="1">
    <source>
        <dbReference type="EMBL" id="CAI0641059.1"/>
    </source>
</evidence>
<keyword evidence="2" id="KW-1185">Reference proteome</keyword>
<dbReference type="Proteomes" id="UP001152533">
    <property type="component" value="Unassembled WGS sequence"/>
</dbReference>
<dbReference type="Gene3D" id="3.90.550.20">
    <property type="match status" value="1"/>
</dbReference>
<sequence>MTVNNGTNQTCDPPYPIPKGLRIIPLDQLDLRSDAEVDAIIKSAPPVTSTKNLWFFWNSGYEDLHPYAKRNVRTWHRRFSRQGWTIRVMDLEPESSGYIGNWIDIRNPKNVPMAFTNGVLDGEFATQHYSDLVRFPLLLKYGGIYTDVGFMQIGDLDRLWEETIANSYSPFEVLSYNAGGPRDYSLLNYFMGSLPGNKFWQACHDLLLKLWEGKTNTEGLHGHPLLKGLPLMGESFSKSGDTSLSERLTDYIIQGQAITMVMSTVDKERGWNGPTYVTKKIFAPDYMVGSQLINEYTNWNGLQAFNLMSLKVARLGEPESDDQKLAREIVVDCFTRSFGFKLAHGLIVQVLGPTLGSLWRKHEGSDVVEGTYAHWLRHLVKEFKVDVFQNSSINWRPPLGLFMPKLCIFRQVIMLFLRQDVVVVCEEDSTSFAK</sequence>
<dbReference type="AlphaFoldDB" id="A0A9W4RI01"/>
<protein>
    <recommendedName>
        <fullName evidence="3">Capsule polysaccharide biosynthesis protein</fullName>
    </recommendedName>
</protein>
<dbReference type="Pfam" id="PF05704">
    <property type="entry name" value="Caps_synth"/>
    <property type="match status" value="1"/>
</dbReference>
<evidence type="ECO:0000313" key="2">
    <source>
        <dbReference type="Proteomes" id="UP001152533"/>
    </source>
</evidence>
<dbReference type="GO" id="GO:0016757">
    <property type="term" value="F:glycosyltransferase activity"/>
    <property type="evidence" value="ECO:0007669"/>
    <property type="project" value="InterPro"/>
</dbReference>
<evidence type="ECO:0008006" key="3">
    <source>
        <dbReference type="Google" id="ProtNLM"/>
    </source>
</evidence>